<evidence type="ECO:0000313" key="1">
    <source>
        <dbReference type="EMBL" id="STO56321.1"/>
    </source>
</evidence>
<dbReference type="Proteomes" id="UP000254512">
    <property type="component" value="Unassembled WGS sequence"/>
</dbReference>
<organism evidence="1 2">
    <name type="scientific">Grimontia hollisae</name>
    <name type="common">Vibrio hollisae</name>
    <dbReference type="NCBI Taxonomy" id="673"/>
    <lineage>
        <taxon>Bacteria</taxon>
        <taxon>Pseudomonadati</taxon>
        <taxon>Pseudomonadota</taxon>
        <taxon>Gammaproteobacteria</taxon>
        <taxon>Vibrionales</taxon>
        <taxon>Vibrionaceae</taxon>
        <taxon>Grimontia</taxon>
    </lineage>
</organism>
<name>A0A377HJ58_GRIHO</name>
<proteinExistence type="predicted"/>
<reference evidence="1 2" key="1">
    <citation type="submission" date="2018-06" db="EMBL/GenBank/DDBJ databases">
        <authorList>
            <consortium name="Pathogen Informatics"/>
            <person name="Doyle S."/>
        </authorList>
    </citation>
    <scope>NUCLEOTIDE SEQUENCE [LARGE SCALE GENOMIC DNA]</scope>
    <source>
        <strain evidence="1 2">NCTC11645</strain>
    </source>
</reference>
<gene>
    <name evidence="1" type="ORF">NCTC11645_00659</name>
</gene>
<accession>A0A377HJ58</accession>
<dbReference type="AlphaFoldDB" id="A0A377HJ58"/>
<protein>
    <recommendedName>
        <fullName evidence="3">MSHA biogenesis protein MshK</fullName>
    </recommendedName>
</protein>
<dbReference type="STRING" id="673.AL542_07825"/>
<evidence type="ECO:0000313" key="2">
    <source>
        <dbReference type="Proteomes" id="UP000254512"/>
    </source>
</evidence>
<sequence>MFVLLLPLTALANSDPTAPLGVTPSRQPTPKKVYRLPELDAVLCSADGHCSAVFNGKRTTQGQRINGYTVAQINGERVTLTRNGKRWALTVFNEQVVQ</sequence>
<evidence type="ECO:0008006" key="3">
    <source>
        <dbReference type="Google" id="ProtNLM"/>
    </source>
</evidence>
<dbReference type="EMBL" id="UGHD01000002">
    <property type="protein sequence ID" value="STO56321.1"/>
    <property type="molecule type" value="Genomic_DNA"/>
</dbReference>